<evidence type="ECO:0000313" key="2">
    <source>
        <dbReference type="Proteomes" id="UP000258707"/>
    </source>
</evidence>
<organism evidence="1 2">
    <name type="scientific">Natrarchaeobaculum sulfurireducens</name>
    <dbReference type="NCBI Taxonomy" id="2044521"/>
    <lineage>
        <taxon>Archaea</taxon>
        <taxon>Methanobacteriati</taxon>
        <taxon>Methanobacteriota</taxon>
        <taxon>Stenosarchaea group</taxon>
        <taxon>Halobacteria</taxon>
        <taxon>Halobacteriales</taxon>
        <taxon>Natrialbaceae</taxon>
        <taxon>Natrarchaeobaculum</taxon>
    </lineage>
</organism>
<dbReference type="AlphaFoldDB" id="A0A346PF07"/>
<sequence>MSMTDADSPTSERDTNAFGFRVQTLEAMTCQYQAPNSGETCANEATRVFSVYYPERQRQVVNRYCAGHADAMEAKIEDDPNRQLVSNQEW</sequence>
<dbReference type="KEGG" id="nan:AArc1_1778"/>
<dbReference type="EMBL" id="CP024047">
    <property type="protein sequence ID" value="AXR78102.1"/>
    <property type="molecule type" value="Genomic_DNA"/>
</dbReference>
<protein>
    <submittedName>
        <fullName evidence="1">Uncharacterized protein</fullName>
    </submittedName>
</protein>
<gene>
    <name evidence="1" type="ORF">AArc1_1778</name>
</gene>
<evidence type="ECO:0000313" key="1">
    <source>
        <dbReference type="EMBL" id="AXR78102.1"/>
    </source>
</evidence>
<reference evidence="2" key="1">
    <citation type="submission" date="2017-10" db="EMBL/GenBank/DDBJ databases">
        <title>Phenotypic and genomic properties of facultatively anaerobic sulfur-reducing natronoarchaea from hypersaline soda lakes.</title>
        <authorList>
            <person name="Sorokin D.Y."/>
            <person name="Kublanov I.V."/>
            <person name="Roman P."/>
            <person name="Sinninghe Damste J.S."/>
            <person name="Golyshin P.N."/>
            <person name="Rojo D."/>
            <person name="Ciordia S."/>
            <person name="Mena Md.C."/>
            <person name="Ferrer M."/>
            <person name="Messina E."/>
            <person name="Smedile F."/>
            <person name="La Spada G."/>
            <person name="La Cono V."/>
            <person name="Yakimov M.M."/>
        </authorList>
    </citation>
    <scope>NUCLEOTIDE SEQUENCE [LARGE SCALE GENOMIC DNA]</scope>
    <source>
        <strain evidence="2">AArc1</strain>
    </source>
</reference>
<accession>A0A346PF07</accession>
<name>A0A346PF07_9EURY</name>
<proteinExistence type="predicted"/>
<dbReference type="Proteomes" id="UP000258707">
    <property type="component" value="Chromosome"/>
</dbReference>